<dbReference type="InterPro" id="IPR002130">
    <property type="entry name" value="Cyclophilin-type_PPIase_dom"/>
</dbReference>
<evidence type="ECO:0000259" key="2">
    <source>
        <dbReference type="PROSITE" id="PS50072"/>
    </source>
</evidence>
<proteinExistence type="predicted"/>
<evidence type="ECO:0000313" key="3">
    <source>
        <dbReference type="EMBL" id="MCM8558286.1"/>
    </source>
</evidence>
<dbReference type="Proteomes" id="UP001155128">
    <property type="component" value="Unassembled WGS sequence"/>
</dbReference>
<dbReference type="EMBL" id="JAMSHT010000001">
    <property type="protein sequence ID" value="MCM8558286.1"/>
    <property type="molecule type" value="Genomic_DNA"/>
</dbReference>
<gene>
    <name evidence="3" type="ORF">NDO55_10705</name>
</gene>
<reference evidence="3" key="1">
    <citation type="submission" date="2022-06" db="EMBL/GenBank/DDBJ databases">
        <title>Sphingomicrobium sedimins sp. nov., a marine bacterium isolated from tidal flat.</title>
        <authorList>
            <person name="Kim C.-H."/>
            <person name="Yoo Y."/>
            <person name="Kim J.-J."/>
        </authorList>
    </citation>
    <scope>NUCLEOTIDE SEQUENCE</scope>
    <source>
        <strain evidence="3">GRR-S6-50</strain>
    </source>
</reference>
<dbReference type="RefSeq" id="WP_252115075.1">
    <property type="nucleotide sequence ID" value="NZ_JAMSHT010000001.1"/>
</dbReference>
<dbReference type="Gene3D" id="2.40.100.10">
    <property type="entry name" value="Cyclophilin-like"/>
    <property type="match status" value="1"/>
</dbReference>
<dbReference type="EC" id="5.2.1.8" evidence="3"/>
<name>A0A9X2EK29_9SPHN</name>
<dbReference type="SUPFAM" id="SSF50891">
    <property type="entry name" value="Cyclophilin-like"/>
    <property type="match status" value="1"/>
</dbReference>
<feature type="domain" description="PPIase cyclophilin-type" evidence="2">
    <location>
        <begin position="84"/>
        <end position="239"/>
    </location>
</feature>
<keyword evidence="1" id="KW-0732">Signal</keyword>
<dbReference type="InterPro" id="IPR029000">
    <property type="entry name" value="Cyclophilin-like_dom_sf"/>
</dbReference>
<dbReference type="PROSITE" id="PS50072">
    <property type="entry name" value="CSA_PPIASE_2"/>
    <property type="match status" value="1"/>
</dbReference>
<dbReference type="GO" id="GO:0003755">
    <property type="term" value="F:peptidyl-prolyl cis-trans isomerase activity"/>
    <property type="evidence" value="ECO:0007669"/>
    <property type="project" value="UniProtKB-EC"/>
</dbReference>
<feature type="chain" id="PRO_5040802734" evidence="1">
    <location>
        <begin position="20"/>
        <end position="243"/>
    </location>
</feature>
<keyword evidence="3" id="KW-0413">Isomerase</keyword>
<organism evidence="3 4">
    <name type="scientific">Sphingomicrobium sediminis</name>
    <dbReference type="NCBI Taxonomy" id="2950949"/>
    <lineage>
        <taxon>Bacteria</taxon>
        <taxon>Pseudomonadati</taxon>
        <taxon>Pseudomonadota</taxon>
        <taxon>Alphaproteobacteria</taxon>
        <taxon>Sphingomonadales</taxon>
        <taxon>Sphingomonadaceae</taxon>
        <taxon>Sphingomicrobium</taxon>
    </lineage>
</organism>
<accession>A0A9X2EK29</accession>
<sequence length="243" mass="25492">MLILSLAAALSLASQEVPAEPSEAEESVDQALPPGWRPAPAGLMIGGPNGEPMRVVAVGLAIEPQAEEAEAAEDLVRVTLTTGMGDIVLDLDRGNAPVTTAAFLDYLERGWLVDAAFYRAMPYGDAGIAQFGVRRTDHLLDPIAHESTDDTGILHERGTISLIAPAPGEGRADWFISLVDIPGFDASESFHGFSPFGRVVEGMDVVEAIFGAPLDPEAGEGVMKGQMLADPVLITAAEMAGDD</sequence>
<protein>
    <submittedName>
        <fullName evidence="3">Peptidylprolyl isomerase</fullName>
        <ecNumber evidence="3">5.2.1.8</ecNumber>
    </submittedName>
</protein>
<feature type="signal peptide" evidence="1">
    <location>
        <begin position="1"/>
        <end position="19"/>
    </location>
</feature>
<evidence type="ECO:0000256" key="1">
    <source>
        <dbReference type="SAM" id="SignalP"/>
    </source>
</evidence>
<keyword evidence="4" id="KW-1185">Reference proteome</keyword>
<comment type="caution">
    <text evidence="3">The sequence shown here is derived from an EMBL/GenBank/DDBJ whole genome shotgun (WGS) entry which is preliminary data.</text>
</comment>
<dbReference type="AlphaFoldDB" id="A0A9X2EK29"/>
<evidence type="ECO:0000313" key="4">
    <source>
        <dbReference type="Proteomes" id="UP001155128"/>
    </source>
</evidence>
<dbReference type="Pfam" id="PF00160">
    <property type="entry name" value="Pro_isomerase"/>
    <property type="match status" value="1"/>
</dbReference>